<comment type="caution">
    <text evidence="2">The sequence shown here is derived from an EMBL/GenBank/DDBJ whole genome shotgun (WGS) entry which is preliminary data.</text>
</comment>
<dbReference type="RefSeq" id="WP_099333956.1">
    <property type="nucleotide sequence ID" value="NZ_CP042812.1"/>
</dbReference>
<feature type="transmembrane region" description="Helical" evidence="1">
    <location>
        <begin position="407"/>
        <end position="424"/>
    </location>
</feature>
<sequence>MYKIYIYPFFSFLFIWVFFLLFRSLPIINWPELNEKTIFFLFSSLFVMFTFYFITAIYCSTKTKIIYQYNMNFLNINKIYRFLLIVSLFSLFLIGLNMIIQLKAYNLGLNLNSLTLLRYMKMENNLFNGSFLYQLTLIFTGFPLIFYLFSMYYKTHLSKRKKQSSTIVLIFFLILSLSSGGRNTLFLSLIILGLAFLYKNKVELKKNLIKWKYLFIFIFFSIVSLLVFGKMFLDREKLRGRTIEDGINNILIGYDLKLHDFFATVISIDILKEINYTFFMLYFYAVHSLNQLDNFIINSLLNQDLYYGAMSFYPIIQFLNKFGLDLPTIAMIKSEINDTGTYKTLLGSLYFDFGIIGTSFVLGILSTIFVISFSKFYFKKSFLGFCLAVILSMVFVTSPIYNTFSTGMIFLPFIISMFVLYVFMKFNRI</sequence>
<feature type="transmembrane region" description="Helical" evidence="1">
    <location>
        <begin position="165"/>
        <end position="198"/>
    </location>
</feature>
<feature type="transmembrane region" description="Helical" evidence="1">
    <location>
        <begin position="349"/>
        <end position="370"/>
    </location>
</feature>
<dbReference type="Proteomes" id="UP000221384">
    <property type="component" value="Unassembled WGS sequence"/>
</dbReference>
<name>A0ABX4LRB1_9BACT</name>
<evidence type="ECO:0000256" key="1">
    <source>
        <dbReference type="SAM" id="Phobius"/>
    </source>
</evidence>
<keyword evidence="1" id="KW-0472">Membrane</keyword>
<keyword evidence="1" id="KW-1133">Transmembrane helix</keyword>
<feature type="transmembrane region" description="Helical" evidence="1">
    <location>
        <begin position="79"/>
        <end position="100"/>
    </location>
</feature>
<feature type="transmembrane region" description="Helical" evidence="1">
    <location>
        <begin position="382"/>
        <end position="401"/>
    </location>
</feature>
<keyword evidence="1" id="KW-0812">Transmembrane</keyword>
<gene>
    <name evidence="2" type="ORF">CPG37_04300</name>
</gene>
<keyword evidence="3" id="KW-1185">Reference proteome</keyword>
<dbReference type="NCBIfam" id="TIGR04370">
    <property type="entry name" value="glyco_rpt_poly"/>
    <property type="match status" value="1"/>
</dbReference>
<feature type="transmembrane region" description="Helical" evidence="1">
    <location>
        <begin position="131"/>
        <end position="153"/>
    </location>
</feature>
<proteinExistence type="predicted"/>
<protein>
    <recommendedName>
        <fullName evidence="4">Oligosaccharide repeat unit polymerase</fullName>
    </recommendedName>
</protein>
<reference evidence="2 3" key="1">
    <citation type="submission" date="2017-09" db="EMBL/GenBank/DDBJ databases">
        <authorList>
            <person name="Perez-Cataluna A."/>
            <person name="Figueras M.J."/>
            <person name="Salas-Masso N."/>
        </authorList>
    </citation>
    <scope>NUCLEOTIDE SEQUENCE [LARGE SCALE GENOMIC DNA]</scope>
    <source>
        <strain evidence="2 3">F138-33</strain>
    </source>
</reference>
<feature type="transmembrane region" description="Helical" evidence="1">
    <location>
        <begin position="37"/>
        <end position="58"/>
    </location>
</feature>
<feature type="transmembrane region" description="Helical" evidence="1">
    <location>
        <begin position="261"/>
        <end position="285"/>
    </location>
</feature>
<organism evidence="2 3">
    <name type="scientific">Malaciobacter canalis</name>
    <dbReference type="NCBI Taxonomy" id="1912871"/>
    <lineage>
        <taxon>Bacteria</taxon>
        <taxon>Pseudomonadati</taxon>
        <taxon>Campylobacterota</taxon>
        <taxon>Epsilonproteobacteria</taxon>
        <taxon>Campylobacterales</taxon>
        <taxon>Arcobacteraceae</taxon>
        <taxon>Malaciobacter</taxon>
    </lineage>
</organism>
<dbReference type="EMBL" id="NWVW01000004">
    <property type="protein sequence ID" value="PHO10273.1"/>
    <property type="molecule type" value="Genomic_DNA"/>
</dbReference>
<evidence type="ECO:0000313" key="3">
    <source>
        <dbReference type="Proteomes" id="UP000221384"/>
    </source>
</evidence>
<feature type="transmembrane region" description="Helical" evidence="1">
    <location>
        <begin position="5"/>
        <end position="25"/>
    </location>
</feature>
<feature type="transmembrane region" description="Helical" evidence="1">
    <location>
        <begin position="213"/>
        <end position="233"/>
    </location>
</feature>
<evidence type="ECO:0008006" key="4">
    <source>
        <dbReference type="Google" id="ProtNLM"/>
    </source>
</evidence>
<accession>A0ABX4LRB1</accession>
<evidence type="ECO:0000313" key="2">
    <source>
        <dbReference type="EMBL" id="PHO10273.1"/>
    </source>
</evidence>